<gene>
    <name evidence="1" type="ORF">BaRGS_00025932</name>
</gene>
<feature type="non-terminal residue" evidence="1">
    <location>
        <position position="1"/>
    </location>
</feature>
<organism evidence="1 2">
    <name type="scientific">Batillaria attramentaria</name>
    <dbReference type="NCBI Taxonomy" id="370345"/>
    <lineage>
        <taxon>Eukaryota</taxon>
        <taxon>Metazoa</taxon>
        <taxon>Spiralia</taxon>
        <taxon>Lophotrochozoa</taxon>
        <taxon>Mollusca</taxon>
        <taxon>Gastropoda</taxon>
        <taxon>Caenogastropoda</taxon>
        <taxon>Sorbeoconcha</taxon>
        <taxon>Cerithioidea</taxon>
        <taxon>Batillariidae</taxon>
        <taxon>Batillaria</taxon>
    </lineage>
</organism>
<reference evidence="1 2" key="1">
    <citation type="journal article" date="2023" name="Sci. Data">
        <title>Genome assembly of the Korean intertidal mud-creeper Batillaria attramentaria.</title>
        <authorList>
            <person name="Patra A.K."/>
            <person name="Ho P.T."/>
            <person name="Jun S."/>
            <person name="Lee S.J."/>
            <person name="Kim Y."/>
            <person name="Won Y.J."/>
        </authorList>
    </citation>
    <scope>NUCLEOTIDE SEQUENCE [LARGE SCALE GENOMIC DNA]</scope>
    <source>
        <strain evidence="1">Wonlab-2016</strain>
    </source>
</reference>
<dbReference type="AlphaFoldDB" id="A0ABD0K5Z2"/>
<dbReference type="EMBL" id="JACVVK020000238">
    <property type="protein sequence ID" value="KAK7482766.1"/>
    <property type="molecule type" value="Genomic_DNA"/>
</dbReference>
<name>A0ABD0K5Z2_9CAEN</name>
<proteinExistence type="predicted"/>
<dbReference type="Proteomes" id="UP001519460">
    <property type="component" value="Unassembled WGS sequence"/>
</dbReference>
<protein>
    <submittedName>
        <fullName evidence="1">Uncharacterized protein</fullName>
    </submittedName>
</protein>
<evidence type="ECO:0000313" key="1">
    <source>
        <dbReference type="EMBL" id="KAK7482766.1"/>
    </source>
</evidence>
<comment type="caution">
    <text evidence="1">The sequence shown here is derived from an EMBL/GenBank/DDBJ whole genome shotgun (WGS) entry which is preliminary data.</text>
</comment>
<accession>A0ABD0K5Z2</accession>
<keyword evidence="2" id="KW-1185">Reference proteome</keyword>
<evidence type="ECO:0000313" key="2">
    <source>
        <dbReference type="Proteomes" id="UP001519460"/>
    </source>
</evidence>
<sequence>TEDKPPLSIVTVTDSEDGAAKTSCSPGPAISLRVAVRLVYPRPAVTSVSGGQDRP</sequence>